<evidence type="ECO:0000259" key="8">
    <source>
        <dbReference type="PROSITE" id="PS50850"/>
    </source>
</evidence>
<feature type="transmembrane region" description="Helical" evidence="7">
    <location>
        <begin position="396"/>
        <end position="417"/>
    </location>
</feature>
<keyword evidence="10" id="KW-1185">Reference proteome</keyword>
<keyword evidence="2" id="KW-0813">Transport</keyword>
<comment type="subcellular location">
    <subcellularLocation>
        <location evidence="1">Cell membrane</location>
        <topology evidence="1">Multi-pass membrane protein</topology>
    </subcellularLocation>
</comment>
<dbReference type="Pfam" id="PF07690">
    <property type="entry name" value="MFS_1"/>
    <property type="match status" value="1"/>
</dbReference>
<accession>A0ABS7VNU1</accession>
<sequence>MDAADGIPQPQRTWAHAAVILGIMMSVLDSAIANIALPTLAAEFQVRPADAIWIVSAYQLAVTAALLPIASLGDILGYKRVFCAGLALFTLASLACSLSTSLPGLAAARAVQGLGAAGIMSVNNALIRFIYPHRLLGRGISYNALMVAISSVAGPTVAASILSWGSWPWLFWVNVPVGILALAVGFKVLPRTPQSTHPFDTISAILNALTFGLLLIGADSLLENGPVAALELGGAVLLGFVFVRRQRSLKVPMLPLDLLRIRIFSLSVMTSMCSFAAQTMAYVALPFYFQNVMGRSQGSIGALMTAWPLLTAVISPISGRLSDRHSAGLLGGIGLGILAVGLGTLALLPTETATIDIVWRLALCGLGFGLFQAPNNRAIFTSAPRERSGGANGMQATARLVGQTTGAALVALIFSAASENAASLSLAIAAALAITASIVSSLRAFSPAAGASSQNVDPHR</sequence>
<evidence type="ECO:0000256" key="6">
    <source>
        <dbReference type="ARBA" id="ARBA00023136"/>
    </source>
</evidence>
<dbReference type="PANTHER" id="PTHR42718:SF46">
    <property type="entry name" value="BLR6921 PROTEIN"/>
    <property type="match status" value="1"/>
</dbReference>
<feature type="transmembrane region" description="Helical" evidence="7">
    <location>
        <begin position="81"/>
        <end position="102"/>
    </location>
</feature>
<keyword evidence="5 7" id="KW-1133">Transmembrane helix</keyword>
<feature type="transmembrane region" description="Helical" evidence="7">
    <location>
        <begin position="423"/>
        <end position="445"/>
    </location>
</feature>
<dbReference type="SUPFAM" id="SSF103473">
    <property type="entry name" value="MFS general substrate transporter"/>
    <property type="match status" value="1"/>
</dbReference>
<dbReference type="InterPro" id="IPR036259">
    <property type="entry name" value="MFS_trans_sf"/>
</dbReference>
<dbReference type="RefSeq" id="WP_224313121.1">
    <property type="nucleotide sequence ID" value="NZ_JAIRBM010000007.1"/>
</dbReference>
<feature type="transmembrane region" description="Helical" evidence="7">
    <location>
        <begin position="51"/>
        <end position="69"/>
    </location>
</feature>
<feature type="transmembrane region" description="Helical" evidence="7">
    <location>
        <begin position="201"/>
        <end position="218"/>
    </location>
</feature>
<name>A0ABS7VNU1_9HYPH</name>
<evidence type="ECO:0000313" key="9">
    <source>
        <dbReference type="EMBL" id="MBZ6076795.1"/>
    </source>
</evidence>
<feature type="transmembrane region" description="Helical" evidence="7">
    <location>
        <begin position="169"/>
        <end position="189"/>
    </location>
</feature>
<dbReference type="Gene3D" id="1.20.1720.10">
    <property type="entry name" value="Multidrug resistance protein D"/>
    <property type="match status" value="1"/>
</dbReference>
<reference evidence="9 10" key="1">
    <citation type="submission" date="2021-09" db="EMBL/GenBank/DDBJ databases">
        <title>The complete genome sequence of a new microorganism.</title>
        <authorList>
            <person name="Zi Z."/>
        </authorList>
    </citation>
    <scope>NUCLEOTIDE SEQUENCE [LARGE SCALE GENOMIC DNA]</scope>
    <source>
        <strain evidence="9 10">WGZ8</strain>
    </source>
</reference>
<evidence type="ECO:0000256" key="4">
    <source>
        <dbReference type="ARBA" id="ARBA00022692"/>
    </source>
</evidence>
<proteinExistence type="predicted"/>
<feature type="transmembrane region" description="Helical" evidence="7">
    <location>
        <begin position="17"/>
        <end position="39"/>
    </location>
</feature>
<protein>
    <submittedName>
        <fullName evidence="9">MFS transporter</fullName>
    </submittedName>
</protein>
<dbReference type="Proteomes" id="UP000704176">
    <property type="component" value="Unassembled WGS sequence"/>
</dbReference>
<dbReference type="PROSITE" id="PS50850">
    <property type="entry name" value="MFS"/>
    <property type="match status" value="1"/>
</dbReference>
<organism evidence="9 10">
    <name type="scientific">Microvirga puerhi</name>
    <dbReference type="NCBI Taxonomy" id="2876078"/>
    <lineage>
        <taxon>Bacteria</taxon>
        <taxon>Pseudomonadati</taxon>
        <taxon>Pseudomonadota</taxon>
        <taxon>Alphaproteobacteria</taxon>
        <taxon>Hyphomicrobiales</taxon>
        <taxon>Methylobacteriaceae</taxon>
        <taxon>Microvirga</taxon>
    </lineage>
</organism>
<evidence type="ECO:0000313" key="10">
    <source>
        <dbReference type="Proteomes" id="UP000704176"/>
    </source>
</evidence>
<keyword evidence="4 7" id="KW-0812">Transmembrane</keyword>
<dbReference type="CDD" id="cd17321">
    <property type="entry name" value="MFS_MMR_MDR_like"/>
    <property type="match status" value="1"/>
</dbReference>
<evidence type="ECO:0000256" key="5">
    <source>
        <dbReference type="ARBA" id="ARBA00022989"/>
    </source>
</evidence>
<dbReference type="EMBL" id="JAIRBM010000007">
    <property type="protein sequence ID" value="MBZ6076795.1"/>
    <property type="molecule type" value="Genomic_DNA"/>
</dbReference>
<dbReference type="InterPro" id="IPR011701">
    <property type="entry name" value="MFS"/>
</dbReference>
<evidence type="ECO:0000256" key="7">
    <source>
        <dbReference type="SAM" id="Phobius"/>
    </source>
</evidence>
<evidence type="ECO:0000256" key="1">
    <source>
        <dbReference type="ARBA" id="ARBA00004651"/>
    </source>
</evidence>
<dbReference type="InterPro" id="IPR020846">
    <property type="entry name" value="MFS_dom"/>
</dbReference>
<feature type="transmembrane region" description="Helical" evidence="7">
    <location>
        <begin position="143"/>
        <end position="163"/>
    </location>
</feature>
<keyword evidence="6 7" id="KW-0472">Membrane</keyword>
<comment type="caution">
    <text evidence="9">The sequence shown here is derived from an EMBL/GenBank/DDBJ whole genome shotgun (WGS) entry which is preliminary data.</text>
</comment>
<feature type="transmembrane region" description="Helical" evidence="7">
    <location>
        <begin position="297"/>
        <end position="315"/>
    </location>
</feature>
<dbReference type="Gene3D" id="1.20.1250.20">
    <property type="entry name" value="MFS general substrate transporter like domains"/>
    <property type="match status" value="1"/>
</dbReference>
<evidence type="ECO:0000256" key="3">
    <source>
        <dbReference type="ARBA" id="ARBA00022475"/>
    </source>
</evidence>
<feature type="domain" description="Major facilitator superfamily (MFS) profile" evidence="8">
    <location>
        <begin position="15"/>
        <end position="448"/>
    </location>
</feature>
<evidence type="ECO:0000256" key="2">
    <source>
        <dbReference type="ARBA" id="ARBA00022448"/>
    </source>
</evidence>
<feature type="transmembrane region" description="Helical" evidence="7">
    <location>
        <begin position="327"/>
        <end position="345"/>
    </location>
</feature>
<gene>
    <name evidence="9" type="ORF">K9B37_10960</name>
</gene>
<dbReference type="PANTHER" id="PTHR42718">
    <property type="entry name" value="MAJOR FACILITATOR SUPERFAMILY MULTIDRUG TRANSPORTER MFSC"/>
    <property type="match status" value="1"/>
</dbReference>
<feature type="transmembrane region" description="Helical" evidence="7">
    <location>
        <begin position="114"/>
        <end position="131"/>
    </location>
</feature>
<feature type="transmembrane region" description="Helical" evidence="7">
    <location>
        <begin position="224"/>
        <end position="243"/>
    </location>
</feature>
<keyword evidence="3" id="KW-1003">Cell membrane</keyword>
<feature type="transmembrane region" description="Helical" evidence="7">
    <location>
        <begin position="263"/>
        <end position="285"/>
    </location>
</feature>
<feature type="transmembrane region" description="Helical" evidence="7">
    <location>
        <begin position="357"/>
        <end position="375"/>
    </location>
</feature>